<protein>
    <recommendedName>
        <fullName evidence="3">Prolyl 3,4-dihydroxylase TPA1/OFD1 N-terminal domain-containing protein</fullName>
    </recommendedName>
</protein>
<evidence type="ECO:0000313" key="1">
    <source>
        <dbReference type="EMBL" id="AWC94025.1"/>
    </source>
</evidence>
<accession>A0AAU8ZL72</accession>
<dbReference type="RefSeq" id="WP_108656244.1">
    <property type="nucleotide sequence ID" value="NZ_CP028956.1"/>
</dbReference>
<gene>
    <name evidence="1" type="ORF">AM380_10435</name>
</gene>
<dbReference type="EMBL" id="CP028956">
    <property type="protein sequence ID" value="AWC94025.1"/>
    <property type="molecule type" value="Genomic_DNA"/>
</dbReference>
<organism evidence="1 2">
    <name type="scientific">Morganella morganii</name>
    <name type="common">Proteus morganii</name>
    <dbReference type="NCBI Taxonomy" id="582"/>
    <lineage>
        <taxon>Bacteria</taxon>
        <taxon>Pseudomonadati</taxon>
        <taxon>Pseudomonadota</taxon>
        <taxon>Gammaproteobacteria</taxon>
        <taxon>Enterobacterales</taxon>
        <taxon>Morganellaceae</taxon>
        <taxon>Morganella</taxon>
    </lineage>
</organism>
<sequence length="223" mass="25980">MKSDKLSTIFQKQGYVSFNIENFFPELNIFSEKFYDIDEEYWSWIIKNKNGEHDFYLKKHDQLLIVNEKKSALSDYESGRFSFSFRRIIDNDIGKSVACFHQIKSIINSMRFLKFLEHITGRELKKNTLIYLNRFDCGDFLTVHSDPGQSIGLVINFTLNWNMVYGGLTMILDQAGKKIIDTLIPDNMTALIFDTGEKNIPHFVSMVTAETQNKRIALVARYD</sequence>
<evidence type="ECO:0000313" key="2">
    <source>
        <dbReference type="Proteomes" id="UP000244682"/>
    </source>
</evidence>
<reference evidence="1 2" key="1">
    <citation type="submission" date="2018-04" db="EMBL/GenBank/DDBJ databases">
        <title>Whole genome sequencing of Morganella morganii AR_0133.</title>
        <authorList>
            <person name="Conlan S."/>
            <person name="Thomas P.J."/>
            <person name="Mullikin J."/>
            <person name="Frank K.M."/>
            <person name="Segre J.A."/>
        </authorList>
    </citation>
    <scope>NUCLEOTIDE SEQUENCE [LARGE SCALE GENOMIC DNA]</scope>
    <source>
        <strain evidence="1 2">AR_0133</strain>
    </source>
</reference>
<dbReference type="Gene3D" id="2.60.120.620">
    <property type="entry name" value="q2cbj1_9rhob like domain"/>
    <property type="match status" value="1"/>
</dbReference>
<dbReference type="Proteomes" id="UP000244682">
    <property type="component" value="Chromosome"/>
</dbReference>
<dbReference type="AlphaFoldDB" id="A0AAU8ZL72"/>
<proteinExistence type="predicted"/>
<evidence type="ECO:0008006" key="3">
    <source>
        <dbReference type="Google" id="ProtNLM"/>
    </source>
</evidence>
<name>A0AAU8ZL72_MORMO</name>